<dbReference type="InterPro" id="IPR044730">
    <property type="entry name" value="RNase_H-like_dom_plant"/>
</dbReference>
<evidence type="ECO:0000313" key="3">
    <source>
        <dbReference type="Proteomes" id="UP000237347"/>
    </source>
</evidence>
<dbReference type="Proteomes" id="UP000237347">
    <property type="component" value="Unassembled WGS sequence"/>
</dbReference>
<dbReference type="Pfam" id="PF13456">
    <property type="entry name" value="RVT_3"/>
    <property type="match status" value="1"/>
</dbReference>
<reference evidence="2 3" key="1">
    <citation type="journal article" date="2018" name="Sci. Data">
        <title>The draft genome sequence of cork oak.</title>
        <authorList>
            <person name="Ramos A.M."/>
            <person name="Usie A."/>
            <person name="Barbosa P."/>
            <person name="Barros P.M."/>
            <person name="Capote T."/>
            <person name="Chaves I."/>
            <person name="Simoes F."/>
            <person name="Abreu I."/>
            <person name="Carrasquinho I."/>
            <person name="Faro C."/>
            <person name="Guimaraes J.B."/>
            <person name="Mendonca D."/>
            <person name="Nobrega F."/>
            <person name="Rodrigues L."/>
            <person name="Saibo N.J.M."/>
            <person name="Varela M.C."/>
            <person name="Egas C."/>
            <person name="Matos J."/>
            <person name="Miguel C.M."/>
            <person name="Oliveira M.M."/>
            <person name="Ricardo C.P."/>
            <person name="Goncalves S."/>
        </authorList>
    </citation>
    <scope>NUCLEOTIDE SEQUENCE [LARGE SCALE GENOMIC DNA]</scope>
    <source>
        <strain evidence="3">cv. HL8</strain>
    </source>
</reference>
<sequence>MDFTTSVMAELSALHDRLVMAKKLGVAKIVVELDAKVVVNLDTNGSKAKKSMERIVMECKNLLQDFEEYIYQQLISMLSSHHASTSGAANDALHSANSALSVLRHSNKDLK</sequence>
<dbReference type="GO" id="GO:0003676">
    <property type="term" value="F:nucleic acid binding"/>
    <property type="evidence" value="ECO:0007669"/>
    <property type="project" value="InterPro"/>
</dbReference>
<dbReference type="Gene3D" id="3.30.420.10">
    <property type="entry name" value="Ribonuclease H-like superfamily/Ribonuclease H"/>
    <property type="match status" value="1"/>
</dbReference>
<accession>A0AAW0KTL1</accession>
<name>A0AAW0KTL1_QUESU</name>
<dbReference type="EMBL" id="PKMF04000220">
    <property type="protein sequence ID" value="KAK7842497.1"/>
    <property type="molecule type" value="Genomic_DNA"/>
</dbReference>
<keyword evidence="3" id="KW-1185">Reference proteome</keyword>
<dbReference type="InterPro" id="IPR002156">
    <property type="entry name" value="RNaseH_domain"/>
</dbReference>
<gene>
    <name evidence="2" type="ORF">CFP56_013717</name>
</gene>
<organism evidence="2 3">
    <name type="scientific">Quercus suber</name>
    <name type="common">Cork oak</name>
    <dbReference type="NCBI Taxonomy" id="58331"/>
    <lineage>
        <taxon>Eukaryota</taxon>
        <taxon>Viridiplantae</taxon>
        <taxon>Streptophyta</taxon>
        <taxon>Embryophyta</taxon>
        <taxon>Tracheophyta</taxon>
        <taxon>Spermatophyta</taxon>
        <taxon>Magnoliopsida</taxon>
        <taxon>eudicotyledons</taxon>
        <taxon>Gunneridae</taxon>
        <taxon>Pentapetalae</taxon>
        <taxon>rosids</taxon>
        <taxon>fabids</taxon>
        <taxon>Fagales</taxon>
        <taxon>Fagaceae</taxon>
        <taxon>Quercus</taxon>
    </lineage>
</organism>
<dbReference type="AlphaFoldDB" id="A0AAW0KTL1"/>
<protein>
    <recommendedName>
        <fullName evidence="1">RNase H type-1 domain-containing protein</fullName>
    </recommendedName>
</protein>
<comment type="caution">
    <text evidence="2">The sequence shown here is derived from an EMBL/GenBank/DDBJ whole genome shotgun (WGS) entry which is preliminary data.</text>
</comment>
<evidence type="ECO:0000259" key="1">
    <source>
        <dbReference type="Pfam" id="PF13456"/>
    </source>
</evidence>
<dbReference type="CDD" id="cd06222">
    <property type="entry name" value="RNase_H_like"/>
    <property type="match status" value="1"/>
</dbReference>
<proteinExistence type="predicted"/>
<evidence type="ECO:0000313" key="2">
    <source>
        <dbReference type="EMBL" id="KAK7842497.1"/>
    </source>
</evidence>
<feature type="domain" description="RNase H type-1" evidence="1">
    <location>
        <begin position="4"/>
        <end position="70"/>
    </location>
</feature>
<dbReference type="InterPro" id="IPR036397">
    <property type="entry name" value="RNaseH_sf"/>
</dbReference>
<dbReference type="GO" id="GO:0004523">
    <property type="term" value="F:RNA-DNA hybrid ribonuclease activity"/>
    <property type="evidence" value="ECO:0007669"/>
    <property type="project" value="InterPro"/>
</dbReference>